<comment type="cofactor">
    <cofactor evidence="8">
        <name>[4Fe-4S] cluster</name>
        <dbReference type="ChEBI" id="CHEBI:49883"/>
    </cofactor>
    <text evidence="8">Binds 2 [4Fe-4S] clusters. One cluster is coordinated with 3 cysteines and an exchangeable S-adenosyl-L-methionine.</text>
</comment>
<dbReference type="PANTHER" id="PTHR43837">
    <property type="entry name" value="RIBOSOMAL PROTEIN S12 METHYLTHIOTRANSFERASE RIMO"/>
    <property type="match status" value="1"/>
</dbReference>
<dbReference type="GO" id="GO:0035599">
    <property type="term" value="F:aspartic acid methylthiotransferase activity"/>
    <property type="evidence" value="ECO:0007669"/>
    <property type="project" value="TreeGrafter"/>
</dbReference>
<dbReference type="Proteomes" id="UP000075359">
    <property type="component" value="Unassembled WGS sequence"/>
</dbReference>
<dbReference type="Pfam" id="PF04055">
    <property type="entry name" value="Radical_SAM"/>
    <property type="match status" value="1"/>
</dbReference>
<dbReference type="SUPFAM" id="SSF102114">
    <property type="entry name" value="Radical SAM enzymes"/>
    <property type="match status" value="1"/>
</dbReference>
<feature type="binding site" evidence="8">
    <location>
        <position position="154"/>
    </location>
    <ligand>
        <name>[4Fe-4S] cluster</name>
        <dbReference type="ChEBI" id="CHEBI:49883"/>
        <label>2</label>
        <note>4Fe-4S-S-AdoMet</note>
    </ligand>
</feature>
<dbReference type="InterPro" id="IPR005840">
    <property type="entry name" value="Ribosomal_uS12_MeSTrfase_RimO"/>
</dbReference>
<protein>
    <recommendedName>
        <fullName evidence="8">Ribosomal protein uS12 methylthiotransferase RimO</fullName>
        <shortName evidence="8">uS12 MTTase</shortName>
        <shortName evidence="8">uS12 methylthiotransferase</shortName>
        <ecNumber evidence="8">2.8.4.4</ecNumber>
    </recommendedName>
    <alternativeName>
        <fullName evidence="8">Ribosomal protein uS12 (aspartate-C(3))-methylthiotransferase</fullName>
    </alternativeName>
    <alternativeName>
        <fullName evidence="8">Ribosome maturation factor RimO</fullName>
    </alternativeName>
</protein>
<keyword evidence="12" id="KW-1185">Reference proteome</keyword>
<evidence type="ECO:0000256" key="5">
    <source>
        <dbReference type="ARBA" id="ARBA00022723"/>
    </source>
</evidence>
<dbReference type="GO" id="GO:0005829">
    <property type="term" value="C:cytosol"/>
    <property type="evidence" value="ECO:0007669"/>
    <property type="project" value="TreeGrafter"/>
</dbReference>
<comment type="catalytic activity">
    <reaction evidence="8">
        <text>L-aspartate(89)-[ribosomal protein uS12]-hydrogen + (sulfur carrier)-SH + AH2 + 2 S-adenosyl-L-methionine = 3-methylsulfanyl-L-aspartate(89)-[ribosomal protein uS12]-hydrogen + (sulfur carrier)-H + 5'-deoxyadenosine + L-methionine + A + S-adenosyl-L-homocysteine + 2 H(+)</text>
        <dbReference type="Rhea" id="RHEA:37087"/>
        <dbReference type="Rhea" id="RHEA-COMP:10460"/>
        <dbReference type="Rhea" id="RHEA-COMP:10461"/>
        <dbReference type="Rhea" id="RHEA-COMP:14737"/>
        <dbReference type="Rhea" id="RHEA-COMP:14739"/>
        <dbReference type="ChEBI" id="CHEBI:13193"/>
        <dbReference type="ChEBI" id="CHEBI:15378"/>
        <dbReference type="ChEBI" id="CHEBI:17319"/>
        <dbReference type="ChEBI" id="CHEBI:17499"/>
        <dbReference type="ChEBI" id="CHEBI:29917"/>
        <dbReference type="ChEBI" id="CHEBI:29961"/>
        <dbReference type="ChEBI" id="CHEBI:57844"/>
        <dbReference type="ChEBI" id="CHEBI:57856"/>
        <dbReference type="ChEBI" id="CHEBI:59789"/>
        <dbReference type="ChEBI" id="CHEBI:64428"/>
        <dbReference type="ChEBI" id="CHEBI:73599"/>
        <dbReference type="EC" id="2.8.4.4"/>
    </reaction>
</comment>
<dbReference type="RefSeq" id="WP_067331513.1">
    <property type="nucleotide sequence ID" value="NZ_LNKT01000045.1"/>
</dbReference>
<dbReference type="GO" id="GO:0046872">
    <property type="term" value="F:metal ion binding"/>
    <property type="evidence" value="ECO:0007669"/>
    <property type="project" value="UniProtKB-KW"/>
</dbReference>
<keyword evidence="1 8" id="KW-0004">4Fe-4S</keyword>
<evidence type="ECO:0000259" key="9">
    <source>
        <dbReference type="PROSITE" id="PS51449"/>
    </source>
</evidence>
<evidence type="ECO:0000256" key="2">
    <source>
        <dbReference type="ARBA" id="ARBA00022490"/>
    </source>
</evidence>
<dbReference type="PROSITE" id="PS51918">
    <property type="entry name" value="RADICAL_SAM"/>
    <property type="match status" value="1"/>
</dbReference>
<dbReference type="SMART" id="SM00729">
    <property type="entry name" value="Elp3"/>
    <property type="match status" value="1"/>
</dbReference>
<feature type="binding site" evidence="8">
    <location>
        <position position="46"/>
    </location>
    <ligand>
        <name>[4Fe-4S] cluster</name>
        <dbReference type="ChEBI" id="CHEBI:49883"/>
        <label>1</label>
    </ligand>
</feature>
<gene>
    <name evidence="8" type="primary">rimO</name>
    <name evidence="11" type="ORF">AS592_01745</name>
</gene>
<reference evidence="11 12" key="1">
    <citation type="submission" date="2015-11" db="EMBL/GenBank/DDBJ databases">
        <title>Draft genome of Sulfurovum riftiae 1812E, a member of the Epsilonproteobacteria isolated from the tube of the deep-sea hydrothermal vent tubewom Riftia pachyptila.</title>
        <authorList>
            <person name="Vetriani C."/>
            <person name="Giovannelli D."/>
        </authorList>
    </citation>
    <scope>NUCLEOTIDE SEQUENCE [LARGE SCALE GENOMIC DNA]</scope>
    <source>
        <strain evidence="11 12">1812E</strain>
    </source>
</reference>
<comment type="subcellular location">
    <subcellularLocation>
        <location evidence="8">Cytoplasm</location>
    </subcellularLocation>
</comment>
<evidence type="ECO:0000259" key="10">
    <source>
        <dbReference type="PROSITE" id="PS51918"/>
    </source>
</evidence>
<evidence type="ECO:0000256" key="3">
    <source>
        <dbReference type="ARBA" id="ARBA00022679"/>
    </source>
</evidence>
<feature type="domain" description="Radical SAM core" evidence="10">
    <location>
        <begin position="133"/>
        <end position="361"/>
    </location>
</feature>
<dbReference type="InterPro" id="IPR005839">
    <property type="entry name" value="Methylthiotransferase"/>
</dbReference>
<dbReference type="InterPro" id="IPR020612">
    <property type="entry name" value="Methylthiotransferase_CS"/>
</dbReference>
<name>A0A151CFR9_9BACT</name>
<dbReference type="InterPro" id="IPR012340">
    <property type="entry name" value="NA-bd_OB-fold"/>
</dbReference>
<dbReference type="EC" id="2.8.4.4" evidence="8"/>
<evidence type="ECO:0000313" key="12">
    <source>
        <dbReference type="Proteomes" id="UP000075359"/>
    </source>
</evidence>
<evidence type="ECO:0000256" key="1">
    <source>
        <dbReference type="ARBA" id="ARBA00022485"/>
    </source>
</evidence>
<dbReference type="AlphaFoldDB" id="A0A151CFR9"/>
<dbReference type="Gene3D" id="3.40.50.12160">
    <property type="entry name" value="Methylthiotransferase, N-terminal domain"/>
    <property type="match status" value="1"/>
</dbReference>
<evidence type="ECO:0000256" key="4">
    <source>
        <dbReference type="ARBA" id="ARBA00022691"/>
    </source>
</evidence>
<dbReference type="GO" id="GO:0051539">
    <property type="term" value="F:4 iron, 4 sulfur cluster binding"/>
    <property type="evidence" value="ECO:0007669"/>
    <property type="project" value="UniProtKB-UniRule"/>
</dbReference>
<dbReference type="SFLD" id="SFLDG01082">
    <property type="entry name" value="B12-binding_domain_containing"/>
    <property type="match status" value="1"/>
</dbReference>
<keyword evidence="5 8" id="KW-0479">Metal-binding</keyword>
<keyword evidence="6 8" id="KW-0408">Iron</keyword>
<feature type="binding site" evidence="8">
    <location>
        <position position="78"/>
    </location>
    <ligand>
        <name>[4Fe-4S] cluster</name>
        <dbReference type="ChEBI" id="CHEBI:49883"/>
        <label>1</label>
    </ligand>
</feature>
<dbReference type="PROSITE" id="PS51449">
    <property type="entry name" value="MTTASE_N"/>
    <property type="match status" value="1"/>
</dbReference>
<dbReference type="SFLD" id="SFLDG01061">
    <property type="entry name" value="methylthiotransferase"/>
    <property type="match status" value="1"/>
</dbReference>
<dbReference type="Pfam" id="PF18693">
    <property type="entry name" value="TRAM_2"/>
    <property type="match status" value="1"/>
</dbReference>
<feature type="domain" description="MTTase N-terminal" evidence="9">
    <location>
        <begin position="3"/>
        <end position="115"/>
    </location>
</feature>
<dbReference type="InterPro" id="IPR058240">
    <property type="entry name" value="rSAM_sf"/>
</dbReference>
<dbReference type="GO" id="GO:0005840">
    <property type="term" value="C:ribosome"/>
    <property type="evidence" value="ECO:0007669"/>
    <property type="project" value="UniProtKB-KW"/>
</dbReference>
<dbReference type="CDD" id="cd01335">
    <property type="entry name" value="Radical_SAM"/>
    <property type="match status" value="1"/>
</dbReference>
<dbReference type="STRING" id="1630136.AS592_01745"/>
<dbReference type="Pfam" id="PF00919">
    <property type="entry name" value="UPF0004"/>
    <property type="match status" value="1"/>
</dbReference>
<dbReference type="SFLD" id="SFLDS00029">
    <property type="entry name" value="Radical_SAM"/>
    <property type="match status" value="1"/>
</dbReference>
<dbReference type="PANTHER" id="PTHR43837:SF1">
    <property type="entry name" value="RIBOSOMAL PROTEIN US12 METHYLTHIOTRANSFERASE RIMO"/>
    <property type="match status" value="1"/>
</dbReference>
<dbReference type="HAMAP" id="MF_01865">
    <property type="entry name" value="MTTase_RimO"/>
    <property type="match status" value="1"/>
</dbReference>
<evidence type="ECO:0000256" key="8">
    <source>
        <dbReference type="HAMAP-Rule" id="MF_01865"/>
    </source>
</evidence>
<dbReference type="NCBIfam" id="TIGR00089">
    <property type="entry name" value="MiaB/RimO family radical SAM methylthiotransferase"/>
    <property type="match status" value="1"/>
</dbReference>
<accession>A0A151CFR9</accession>
<dbReference type="InterPro" id="IPR006638">
    <property type="entry name" value="Elp3/MiaA/NifB-like_rSAM"/>
</dbReference>
<dbReference type="EMBL" id="LNKT01000045">
    <property type="protein sequence ID" value="KYJ86113.1"/>
    <property type="molecule type" value="Genomic_DNA"/>
</dbReference>
<dbReference type="InterPro" id="IPR007197">
    <property type="entry name" value="rSAM"/>
</dbReference>
<evidence type="ECO:0000256" key="6">
    <source>
        <dbReference type="ARBA" id="ARBA00023004"/>
    </source>
</evidence>
<feature type="binding site" evidence="8">
    <location>
        <position position="151"/>
    </location>
    <ligand>
        <name>[4Fe-4S] cluster</name>
        <dbReference type="ChEBI" id="CHEBI:49883"/>
        <label>2</label>
        <note>4Fe-4S-S-AdoMet</note>
    </ligand>
</feature>
<dbReference type="OrthoDB" id="9805215at2"/>
<keyword evidence="11" id="KW-0687">Ribonucleoprotein</keyword>
<comment type="function">
    <text evidence="8">Catalyzes the methylthiolation of an aspartic acid residue of ribosomal protein uS12.</text>
</comment>
<feature type="binding site" evidence="8">
    <location>
        <position position="12"/>
    </location>
    <ligand>
        <name>[4Fe-4S] cluster</name>
        <dbReference type="ChEBI" id="CHEBI:49883"/>
        <label>1</label>
    </ligand>
</feature>
<evidence type="ECO:0000256" key="7">
    <source>
        <dbReference type="ARBA" id="ARBA00023014"/>
    </source>
</evidence>
<dbReference type="InterPro" id="IPR013848">
    <property type="entry name" value="Methylthiotransferase_N"/>
</dbReference>
<dbReference type="Gene3D" id="3.80.30.20">
    <property type="entry name" value="tm_1862 like domain"/>
    <property type="match status" value="1"/>
</dbReference>
<feature type="binding site" evidence="8">
    <location>
        <position position="147"/>
    </location>
    <ligand>
        <name>[4Fe-4S] cluster</name>
        <dbReference type="ChEBI" id="CHEBI:49883"/>
        <label>2</label>
        <note>4Fe-4S-S-AdoMet</note>
    </ligand>
</feature>
<organism evidence="11 12">
    <name type="scientific">Sulfurovum riftiae</name>
    <dbReference type="NCBI Taxonomy" id="1630136"/>
    <lineage>
        <taxon>Bacteria</taxon>
        <taxon>Pseudomonadati</taxon>
        <taxon>Campylobacterota</taxon>
        <taxon>Epsilonproteobacteria</taxon>
        <taxon>Campylobacterales</taxon>
        <taxon>Sulfurovaceae</taxon>
        <taxon>Sulfurovum</taxon>
    </lineage>
</organism>
<keyword evidence="4 8" id="KW-0949">S-adenosyl-L-methionine</keyword>
<dbReference type="InterPro" id="IPR002792">
    <property type="entry name" value="TRAM_dom"/>
</dbReference>
<proteinExistence type="inferred from homology"/>
<evidence type="ECO:0000313" key="11">
    <source>
        <dbReference type="EMBL" id="KYJ86113.1"/>
    </source>
</evidence>
<keyword evidence="3 8" id="KW-0808">Transferase</keyword>
<comment type="caution">
    <text evidence="11">The sequence shown here is derived from an EMBL/GenBank/DDBJ whole genome shotgun (WGS) entry which is preliminary data.</text>
</comment>
<dbReference type="SFLD" id="SFLDF00274">
    <property type="entry name" value="ribosomal_protein_S12_methylth"/>
    <property type="match status" value="1"/>
</dbReference>
<dbReference type="InterPro" id="IPR023404">
    <property type="entry name" value="rSAM_horseshoe"/>
</dbReference>
<keyword evidence="11" id="KW-0689">Ribosomal protein</keyword>
<dbReference type="InterPro" id="IPR038135">
    <property type="entry name" value="Methylthiotransferase_N_sf"/>
</dbReference>
<dbReference type="GO" id="GO:0103039">
    <property type="term" value="F:protein methylthiotransferase activity"/>
    <property type="evidence" value="ECO:0007669"/>
    <property type="project" value="UniProtKB-EC"/>
</dbReference>
<keyword evidence="2 8" id="KW-0963">Cytoplasm</keyword>
<dbReference type="NCBIfam" id="TIGR01125">
    <property type="entry name" value="30S ribosomal protein S12 methylthiotransferase RimO"/>
    <property type="match status" value="1"/>
</dbReference>
<dbReference type="PROSITE" id="PS01278">
    <property type="entry name" value="MTTASE_RADICAL"/>
    <property type="match status" value="1"/>
</dbReference>
<dbReference type="Gene3D" id="2.40.50.140">
    <property type="entry name" value="Nucleic acid-binding proteins"/>
    <property type="match status" value="1"/>
</dbReference>
<keyword evidence="7 8" id="KW-0411">Iron-sulfur</keyword>
<sequence>MSKKLHLVSLGCTKNLVDSEVMLGRLKEYEITDDNTEADVIIVNTCGFIDAAKEESINTVLELHNQRKEESILVMSGCLSERYKEELQQDMPEIDIFTGVGDYEKIDELIASKQSTFSPEVYLATETSGRVITGSNYHAYIKIAEGCNQACSFCAIPSFKGKLHSRSLSSIEKEVTMLAAQGYYDFSFISQDSSSYGRDMGLKDGLIDLINAVESIEGVRSARILYLYPSTTTFALIDAIADSKIFQTYYDMPIQHIDDAVLKIMKRGFGEQKTIELLEYMKSKPNAFLRTSVIAGHPGETQESFEKLCTFMENFGFDRFNTFHYSNEETTTAYAMQQIPQEIIDERAEILGEIAEASTLRSLEKMVSKTIELVIDGESDEHEYLLSARPLQWAVDIDGEVLINDTSDLPVEYGKVYEAKVTELVGSQLLATLISEEVGSRK</sequence>
<comment type="similarity">
    <text evidence="8">Belongs to the methylthiotransferase family. RimO subfamily.</text>
</comment>
<dbReference type="GO" id="GO:0006400">
    <property type="term" value="P:tRNA modification"/>
    <property type="evidence" value="ECO:0007669"/>
    <property type="project" value="InterPro"/>
</dbReference>